<keyword evidence="4" id="KW-1185">Reference proteome</keyword>
<dbReference type="OrthoDB" id="9794226at2"/>
<dbReference type="InterPro" id="IPR006076">
    <property type="entry name" value="FAD-dep_OxRdtase"/>
</dbReference>
<reference evidence="3 4" key="1">
    <citation type="submission" date="2019-06" db="EMBL/GenBank/DDBJ databases">
        <title>Sorghum-associated microbial communities from plants grown in Nebraska, USA.</title>
        <authorList>
            <person name="Schachtman D."/>
        </authorList>
    </citation>
    <scope>NUCLEOTIDE SEQUENCE [LARGE SCALE GENOMIC DNA]</scope>
    <source>
        <strain evidence="3 4">1209</strain>
    </source>
</reference>
<dbReference type="RefSeq" id="WP_145670899.1">
    <property type="nucleotide sequence ID" value="NZ_VIWO01000005.1"/>
</dbReference>
<accession>A0A561PNN4</accession>
<dbReference type="GO" id="GO:0016491">
    <property type="term" value="F:oxidoreductase activity"/>
    <property type="evidence" value="ECO:0007669"/>
    <property type="project" value="UniProtKB-KW"/>
</dbReference>
<feature type="domain" description="FAD dependent oxidoreductase" evidence="2">
    <location>
        <begin position="3"/>
        <end position="395"/>
    </location>
</feature>
<dbReference type="Gene3D" id="3.30.9.10">
    <property type="entry name" value="D-Amino Acid Oxidase, subunit A, domain 2"/>
    <property type="match status" value="1"/>
</dbReference>
<evidence type="ECO:0000256" key="1">
    <source>
        <dbReference type="ARBA" id="ARBA00023002"/>
    </source>
</evidence>
<evidence type="ECO:0000259" key="2">
    <source>
        <dbReference type="Pfam" id="PF01266"/>
    </source>
</evidence>
<dbReference type="PANTHER" id="PTHR13847">
    <property type="entry name" value="SARCOSINE DEHYDROGENASE-RELATED"/>
    <property type="match status" value="1"/>
</dbReference>
<gene>
    <name evidence="3" type="ORF">FHW36_105149</name>
</gene>
<comment type="caution">
    <text evidence="3">The sequence shown here is derived from an EMBL/GenBank/DDBJ whole genome shotgun (WGS) entry which is preliminary data.</text>
</comment>
<dbReference type="Proteomes" id="UP000320811">
    <property type="component" value="Unassembled WGS sequence"/>
</dbReference>
<evidence type="ECO:0000313" key="3">
    <source>
        <dbReference type="EMBL" id="TWF39710.1"/>
    </source>
</evidence>
<name>A0A561PNN4_9BACT</name>
<dbReference type="Pfam" id="PF01266">
    <property type="entry name" value="DAO"/>
    <property type="match status" value="1"/>
</dbReference>
<dbReference type="GO" id="GO:0005737">
    <property type="term" value="C:cytoplasm"/>
    <property type="evidence" value="ECO:0007669"/>
    <property type="project" value="TreeGrafter"/>
</dbReference>
<dbReference type="PANTHER" id="PTHR13847:SF289">
    <property type="entry name" value="GLYCINE OXIDASE"/>
    <property type="match status" value="1"/>
</dbReference>
<sequence>MKAIVIGGGIIGLCSAYYLQESGWEVTILDKGDFSDNCSYGNMGMIVPSHFVPLAAPGIVSQGIRWMFNSKSPFYVKPSLSQQLISWGLKFMKSANARHVIESALPLRDINLLSRSLYSTLAQQDGFNFGLERKGIIMYYKTEAVAEEEAHLAKQANEMGLDAVVLDKTALQALEPQVQLDVLGGVHYRCDGHLYPNDLMQQLITYLKQRGVQFLPHSEVTAIKSSGKKITSVQTGQGTHTADLFVLATGSWSPAVARMAGVKVAMMPGKGYSVTLNAPSVNLNIPAILCEARVALTPMGNRLRYGGTMEVAPVNDQVNMNRVAGIVDSVQHYFSNLPISMPEKSSVWSGCRPCSPDGLPYIGYAPQYNNLLLGTGHAMMGLSLGPATGKLIAELANNKRPSIDLAAFSPARWS</sequence>
<dbReference type="SUPFAM" id="SSF51905">
    <property type="entry name" value="FAD/NAD(P)-binding domain"/>
    <property type="match status" value="1"/>
</dbReference>
<organism evidence="3 4">
    <name type="scientific">Chitinophaga polysaccharea</name>
    <dbReference type="NCBI Taxonomy" id="1293035"/>
    <lineage>
        <taxon>Bacteria</taxon>
        <taxon>Pseudomonadati</taxon>
        <taxon>Bacteroidota</taxon>
        <taxon>Chitinophagia</taxon>
        <taxon>Chitinophagales</taxon>
        <taxon>Chitinophagaceae</taxon>
        <taxon>Chitinophaga</taxon>
    </lineage>
</organism>
<evidence type="ECO:0000313" key="4">
    <source>
        <dbReference type="Proteomes" id="UP000320811"/>
    </source>
</evidence>
<dbReference type="AlphaFoldDB" id="A0A561PNN4"/>
<proteinExistence type="predicted"/>
<dbReference type="EMBL" id="VIWO01000005">
    <property type="protein sequence ID" value="TWF39710.1"/>
    <property type="molecule type" value="Genomic_DNA"/>
</dbReference>
<dbReference type="Gene3D" id="3.50.50.60">
    <property type="entry name" value="FAD/NAD(P)-binding domain"/>
    <property type="match status" value="2"/>
</dbReference>
<dbReference type="SUPFAM" id="SSF54373">
    <property type="entry name" value="FAD-linked reductases, C-terminal domain"/>
    <property type="match status" value="1"/>
</dbReference>
<dbReference type="InterPro" id="IPR036188">
    <property type="entry name" value="FAD/NAD-bd_sf"/>
</dbReference>
<protein>
    <submittedName>
        <fullName evidence="3">D-amino-acid dehydrogenase</fullName>
    </submittedName>
</protein>
<keyword evidence="1" id="KW-0560">Oxidoreductase</keyword>